<proteinExistence type="predicted"/>
<dbReference type="AlphaFoldDB" id="M3JZA9"/>
<sequence length="34" mass="3850">MEAKQRLLIVKKFLTPSTGDARSSNTSKKRKRSS</sequence>
<name>M3JZA9_CANMX</name>
<dbReference type="HOGENOM" id="CLU_3377031_0_0_1"/>
<feature type="region of interest" description="Disordered" evidence="1">
    <location>
        <begin position="14"/>
        <end position="34"/>
    </location>
</feature>
<evidence type="ECO:0000313" key="3">
    <source>
        <dbReference type="Proteomes" id="UP000011777"/>
    </source>
</evidence>
<evidence type="ECO:0000313" key="2">
    <source>
        <dbReference type="EMBL" id="EMG47774.1"/>
    </source>
</evidence>
<gene>
    <name evidence="2" type="ORF">G210_1775</name>
</gene>
<organism evidence="2 3">
    <name type="scientific">Candida maltosa (strain Xu316)</name>
    <name type="common">Yeast</name>
    <dbReference type="NCBI Taxonomy" id="1245528"/>
    <lineage>
        <taxon>Eukaryota</taxon>
        <taxon>Fungi</taxon>
        <taxon>Dikarya</taxon>
        <taxon>Ascomycota</taxon>
        <taxon>Saccharomycotina</taxon>
        <taxon>Pichiomycetes</taxon>
        <taxon>Debaryomycetaceae</taxon>
        <taxon>Candida/Lodderomyces clade</taxon>
        <taxon>Candida</taxon>
    </lineage>
</organism>
<accession>M3JZA9</accession>
<dbReference type="EMBL" id="AOGT01001380">
    <property type="protein sequence ID" value="EMG47774.1"/>
    <property type="molecule type" value="Genomic_DNA"/>
</dbReference>
<dbReference type="Proteomes" id="UP000011777">
    <property type="component" value="Unassembled WGS sequence"/>
</dbReference>
<reference evidence="2 3" key="1">
    <citation type="submission" date="2013-02" db="EMBL/GenBank/DDBJ databases">
        <title>Genome sequence of Candida maltosa Xu316, a potential industrial strain for xylitol and ethanol production.</title>
        <authorList>
            <person name="Yu J."/>
            <person name="Wang Q."/>
            <person name="Geng X."/>
            <person name="Bao W."/>
            <person name="He P."/>
            <person name="Cai J."/>
        </authorList>
    </citation>
    <scope>NUCLEOTIDE SEQUENCE [LARGE SCALE GENOMIC DNA]</scope>
    <source>
        <strain evidence="3">Xu316</strain>
    </source>
</reference>
<evidence type="ECO:0000256" key="1">
    <source>
        <dbReference type="SAM" id="MobiDB-lite"/>
    </source>
</evidence>
<comment type="caution">
    <text evidence="2">The sequence shown here is derived from an EMBL/GenBank/DDBJ whole genome shotgun (WGS) entry which is preliminary data.</text>
</comment>
<protein>
    <submittedName>
        <fullName evidence="2">Uncharacterized protein</fullName>
    </submittedName>
</protein>
<keyword evidence="3" id="KW-1185">Reference proteome</keyword>